<evidence type="ECO:0000259" key="2">
    <source>
        <dbReference type="Pfam" id="PF13609"/>
    </source>
</evidence>
<proteinExistence type="predicted"/>
<organism evidence="3 4">
    <name type="scientific">Spiribacter pallidus</name>
    <dbReference type="NCBI Taxonomy" id="1987936"/>
    <lineage>
        <taxon>Bacteria</taxon>
        <taxon>Pseudomonadati</taxon>
        <taxon>Pseudomonadota</taxon>
        <taxon>Gammaproteobacteria</taxon>
        <taxon>Chromatiales</taxon>
        <taxon>Ectothiorhodospiraceae</taxon>
        <taxon>Spiribacter</taxon>
    </lineage>
</organism>
<evidence type="ECO:0000313" key="4">
    <source>
        <dbReference type="Proteomes" id="UP001556709"/>
    </source>
</evidence>
<evidence type="ECO:0000256" key="1">
    <source>
        <dbReference type="SAM" id="SignalP"/>
    </source>
</evidence>
<protein>
    <submittedName>
        <fullName evidence="3">Porin</fullName>
    </submittedName>
</protein>
<dbReference type="InterPro" id="IPR023614">
    <property type="entry name" value="Porin_dom_sf"/>
</dbReference>
<name>A0ABV3TDE8_9GAMM</name>
<feature type="signal peptide" evidence="1">
    <location>
        <begin position="1"/>
        <end position="22"/>
    </location>
</feature>
<keyword evidence="1" id="KW-0732">Signal</keyword>
<dbReference type="EMBL" id="JBAKFM010000004">
    <property type="protein sequence ID" value="MEX0469665.1"/>
    <property type="molecule type" value="Genomic_DNA"/>
</dbReference>
<accession>A0ABV3TDE8</accession>
<dbReference type="InterPro" id="IPR033900">
    <property type="entry name" value="Gram_neg_porin_domain"/>
</dbReference>
<sequence length="326" mass="34634">MKNVSKLALFVAAGMVSAGVNAATIQIPEGTAFELEGEFVSNYFVKDAVDTAVDTTDGGDPEETNENDLEGEIELAWSAVRSFENFDAYTEAAFKFENQTDDGTGTEFDGAVAGIEGDFGQLEVGATDSVYEDLITDAVDITEESGLDYGGYGFDENNMLTYYSPETAGFSFNLQIGILDEAENSTESEQGFVASAAYDFGVGAIHVGYDELGNTADSDDGLTGIATVFELGLAEVSLSHEMETDTNDQDTDYTGVAVSYDYGMGNLYGAYQSVSPDVGDDQSQYALGVSAAIADGFDVYAEYADFDGQDPTDADTQMTLGLVYAF</sequence>
<dbReference type="RefSeq" id="WP_367959364.1">
    <property type="nucleotide sequence ID" value="NZ_JBAKFK010000004.1"/>
</dbReference>
<dbReference type="Gene3D" id="2.40.160.10">
    <property type="entry name" value="Porin"/>
    <property type="match status" value="1"/>
</dbReference>
<dbReference type="Pfam" id="PF13609">
    <property type="entry name" value="Porin_4"/>
    <property type="match status" value="1"/>
</dbReference>
<evidence type="ECO:0000313" key="3">
    <source>
        <dbReference type="EMBL" id="MEX0469665.1"/>
    </source>
</evidence>
<dbReference type="SUPFAM" id="SSF56935">
    <property type="entry name" value="Porins"/>
    <property type="match status" value="1"/>
</dbReference>
<gene>
    <name evidence="3" type="ORF">V6X73_07995</name>
</gene>
<comment type="caution">
    <text evidence="3">The sequence shown here is derived from an EMBL/GenBank/DDBJ whole genome shotgun (WGS) entry which is preliminary data.</text>
</comment>
<reference evidence="3 4" key="1">
    <citation type="submission" date="2024-02" db="EMBL/GenBank/DDBJ databases">
        <title>New especies of Spiribacter isolated from saline water.</title>
        <authorList>
            <person name="Leon M.J."/>
            <person name="De La Haba R."/>
            <person name="Sanchez-Porro C."/>
            <person name="Ventosa A."/>
        </authorList>
    </citation>
    <scope>NUCLEOTIDE SEQUENCE [LARGE SCALE GENOMIC DNA]</scope>
    <source>
        <strain evidence="4">ag22IC6-390</strain>
    </source>
</reference>
<dbReference type="Proteomes" id="UP001556709">
    <property type="component" value="Unassembled WGS sequence"/>
</dbReference>
<feature type="domain" description="Porin" evidence="2">
    <location>
        <begin position="48"/>
        <end position="309"/>
    </location>
</feature>
<feature type="chain" id="PRO_5047301540" evidence="1">
    <location>
        <begin position="23"/>
        <end position="326"/>
    </location>
</feature>
<keyword evidence="4" id="KW-1185">Reference proteome</keyword>